<feature type="domain" description="Heterokaryon incompatibility" evidence="2">
    <location>
        <begin position="80"/>
        <end position="238"/>
    </location>
</feature>
<evidence type="ECO:0000256" key="1">
    <source>
        <dbReference type="SAM" id="MobiDB-lite"/>
    </source>
</evidence>
<reference evidence="3 4" key="1">
    <citation type="journal article" date="2018" name="IMA Fungus">
        <title>IMA Genome-F 9: Draft genome sequence of Annulohypoxylon stygium, Aspergillus mulundensis, Berkeleyomyces basicola (syn. Thielaviopsis basicola), Ceratocystis smalleyi, two Cercospora beticola strains, Coleophoma cylindrospora, Fusarium fracticaudum, Phialophora cf. hyalina, and Morchella septimelata.</title>
        <authorList>
            <person name="Wingfield B.D."/>
            <person name="Bills G.F."/>
            <person name="Dong Y."/>
            <person name="Huang W."/>
            <person name="Nel W.J."/>
            <person name="Swalarsk-Parry B.S."/>
            <person name="Vaghefi N."/>
            <person name="Wilken P.M."/>
            <person name="An Z."/>
            <person name="de Beer Z.W."/>
            <person name="De Vos L."/>
            <person name="Chen L."/>
            <person name="Duong T.A."/>
            <person name="Gao Y."/>
            <person name="Hammerbacher A."/>
            <person name="Kikkert J.R."/>
            <person name="Li Y."/>
            <person name="Li H."/>
            <person name="Li K."/>
            <person name="Li Q."/>
            <person name="Liu X."/>
            <person name="Ma X."/>
            <person name="Naidoo K."/>
            <person name="Pethybridge S.J."/>
            <person name="Sun J."/>
            <person name="Steenkamp E.T."/>
            <person name="van der Nest M.A."/>
            <person name="van Wyk S."/>
            <person name="Wingfield M.J."/>
            <person name="Xiong C."/>
            <person name="Yue Q."/>
            <person name="Zhang X."/>
        </authorList>
    </citation>
    <scope>NUCLEOTIDE SEQUENCE [LARGE SCALE GENOMIC DNA]</scope>
    <source>
        <strain evidence="3 4">BP6252</strain>
    </source>
</reference>
<name>A0A3D8QA84_9HELO</name>
<gene>
    <name evidence="3" type="ORF">BP6252_13229</name>
</gene>
<evidence type="ECO:0000259" key="2">
    <source>
        <dbReference type="Pfam" id="PF06985"/>
    </source>
</evidence>
<keyword evidence="4" id="KW-1185">Reference proteome</keyword>
<dbReference type="PANTHER" id="PTHR24148">
    <property type="entry name" value="ANKYRIN REPEAT DOMAIN-CONTAINING PROTEIN 39 HOMOLOG-RELATED"/>
    <property type="match status" value="1"/>
</dbReference>
<dbReference type="InterPro" id="IPR010730">
    <property type="entry name" value="HET"/>
</dbReference>
<dbReference type="EMBL" id="PDLM01000017">
    <property type="protein sequence ID" value="RDW58753.1"/>
    <property type="molecule type" value="Genomic_DNA"/>
</dbReference>
<sequence length="621" mass="70888">MAFIPQVENERPLSQLDEPVGLQGLTATPEPDQGSVEMPFRHCRLTGTDIRLVKIVPSESDGDIIECRLEQVALDAQPVYTALSYAWGDPSRARSILLNGCRFQITEALYEALHYFRQLHDTEPLFQGYIWIDAICINQTDIHERSSQVMRMTDIYRASIQVIAWLGSNHEDEDDAIELLFQHASNIRAWANTTDHPLRWKQPFPIEDLGQAVVVDIAYTMVQLTRRPWFERTWVVQEVSVADPNEPILFAGSHRVQLDALAHLHHILRKYPASSGVFLTFAVCLESIQRVRSDLRTALQRNRPVSLAEFLLPMIIVTRNQQSTDPLDKIYGLLGMVNLVDCGPLPTDLKPDYHLRFQDVYRQYTGFFLNSLGDLRILNCFKNKLVGTPSWVPDLRFLTSRTQQFPTPAASFVPLSQDGNVIFLSGFVIGACLERNCGSSRVKKPTARAVPTVFTQRLQLLDKTIIQVSSLLRKVPPDVVLTELLQHNSRNRPIAAGLEVWHSLKGREVSKRSEFERASLTDHHLAMERHIHLFTEPDYLVLDDGRIARLYRFDSPDILQGDLICFFQGARTPSVIRRANQEGTYTYLGDCTLIDKQYGKDNEKFDKAFFADRDMRVFQLV</sequence>
<dbReference type="STRING" id="1849047.A0A3D8QA84"/>
<dbReference type="Pfam" id="PF06985">
    <property type="entry name" value="HET"/>
    <property type="match status" value="1"/>
</dbReference>
<dbReference type="InterPro" id="IPR052895">
    <property type="entry name" value="HetReg/Transcr_Mod"/>
</dbReference>
<evidence type="ECO:0000313" key="4">
    <source>
        <dbReference type="Proteomes" id="UP000256645"/>
    </source>
</evidence>
<comment type="caution">
    <text evidence="3">The sequence shown here is derived from an EMBL/GenBank/DDBJ whole genome shotgun (WGS) entry which is preliminary data.</text>
</comment>
<dbReference type="AlphaFoldDB" id="A0A3D8QA84"/>
<dbReference type="OrthoDB" id="3553162at2759"/>
<accession>A0A3D8QA84</accession>
<organism evidence="3 4">
    <name type="scientific">Coleophoma cylindrospora</name>
    <dbReference type="NCBI Taxonomy" id="1849047"/>
    <lineage>
        <taxon>Eukaryota</taxon>
        <taxon>Fungi</taxon>
        <taxon>Dikarya</taxon>
        <taxon>Ascomycota</taxon>
        <taxon>Pezizomycotina</taxon>
        <taxon>Leotiomycetes</taxon>
        <taxon>Helotiales</taxon>
        <taxon>Dermateaceae</taxon>
        <taxon>Coleophoma</taxon>
    </lineage>
</organism>
<protein>
    <recommendedName>
        <fullName evidence="2">Heterokaryon incompatibility domain-containing protein</fullName>
    </recommendedName>
</protein>
<proteinExistence type="predicted"/>
<dbReference type="Proteomes" id="UP000256645">
    <property type="component" value="Unassembled WGS sequence"/>
</dbReference>
<feature type="region of interest" description="Disordered" evidence="1">
    <location>
        <begin position="18"/>
        <end position="37"/>
    </location>
</feature>
<evidence type="ECO:0000313" key="3">
    <source>
        <dbReference type="EMBL" id="RDW58753.1"/>
    </source>
</evidence>
<dbReference type="PANTHER" id="PTHR24148:SF82">
    <property type="entry name" value="HETEROKARYON INCOMPATIBILITY DOMAIN-CONTAINING PROTEIN"/>
    <property type="match status" value="1"/>
</dbReference>